<evidence type="ECO:0000259" key="2">
    <source>
        <dbReference type="PROSITE" id="PS50089"/>
    </source>
</evidence>
<dbReference type="SUPFAM" id="SSF57850">
    <property type="entry name" value="RING/U-box"/>
    <property type="match status" value="1"/>
</dbReference>
<keyword evidence="1" id="KW-0862">Zinc</keyword>
<keyword evidence="1" id="KW-0863">Zinc-finger</keyword>
<comment type="caution">
    <text evidence="3">The sequence shown here is derived from an EMBL/GenBank/DDBJ whole genome shotgun (WGS) entry which is preliminary data.</text>
</comment>
<keyword evidence="1" id="KW-0479">Metal-binding</keyword>
<dbReference type="InterPro" id="IPR058730">
    <property type="entry name" value="U-box_ZFPL1-like"/>
</dbReference>
<dbReference type="InterPro" id="IPR001841">
    <property type="entry name" value="Znf_RING"/>
</dbReference>
<proteinExistence type="predicted"/>
<keyword evidence="4" id="KW-1185">Reference proteome</keyword>
<name>A0AAV9JG48_9PEZI</name>
<sequence length="158" mass="17804">MCLTRPKKMANDYDTLYSPEEAQKVDAVFERIGANLTINTVLLALKSTSSSTSELANYDRAKCSCHKPLSQIPNQKDLIRLGCGHIFHTECMEKLAQSDRSGRQERPIKCPRCPFILAPSEEEYGSSELQQDISKAEARFMIEYLLRPKQSFAISDIG</sequence>
<dbReference type="AlphaFoldDB" id="A0AAV9JG48"/>
<reference evidence="3 4" key="1">
    <citation type="submission" date="2021-11" db="EMBL/GenBank/DDBJ databases">
        <title>Black yeast isolated from Biological Soil Crust.</title>
        <authorList>
            <person name="Kurbessoian T."/>
        </authorList>
    </citation>
    <scope>NUCLEOTIDE SEQUENCE [LARGE SCALE GENOMIC DNA]</scope>
    <source>
        <strain evidence="3 4">CCFEE 5522</strain>
    </source>
</reference>
<dbReference type="InterPro" id="IPR013083">
    <property type="entry name" value="Znf_RING/FYVE/PHD"/>
</dbReference>
<evidence type="ECO:0000313" key="3">
    <source>
        <dbReference type="EMBL" id="KAK4543789.1"/>
    </source>
</evidence>
<organism evidence="3 4">
    <name type="scientific">Oleoguttula mirabilis</name>
    <dbReference type="NCBI Taxonomy" id="1507867"/>
    <lineage>
        <taxon>Eukaryota</taxon>
        <taxon>Fungi</taxon>
        <taxon>Dikarya</taxon>
        <taxon>Ascomycota</taxon>
        <taxon>Pezizomycotina</taxon>
        <taxon>Dothideomycetes</taxon>
        <taxon>Dothideomycetidae</taxon>
        <taxon>Mycosphaerellales</taxon>
        <taxon>Teratosphaeriaceae</taxon>
        <taxon>Oleoguttula</taxon>
    </lineage>
</organism>
<dbReference type="GO" id="GO:0008270">
    <property type="term" value="F:zinc ion binding"/>
    <property type="evidence" value="ECO:0007669"/>
    <property type="project" value="UniProtKB-KW"/>
</dbReference>
<dbReference type="Proteomes" id="UP001324427">
    <property type="component" value="Unassembled WGS sequence"/>
</dbReference>
<protein>
    <recommendedName>
        <fullName evidence="2">RING-type domain-containing protein</fullName>
    </recommendedName>
</protein>
<dbReference type="EMBL" id="JAVFHQ010000029">
    <property type="protein sequence ID" value="KAK4543789.1"/>
    <property type="molecule type" value="Genomic_DNA"/>
</dbReference>
<evidence type="ECO:0000313" key="4">
    <source>
        <dbReference type="Proteomes" id="UP001324427"/>
    </source>
</evidence>
<gene>
    <name evidence="3" type="ORF">LTR36_004822</name>
</gene>
<dbReference type="Gene3D" id="3.30.40.10">
    <property type="entry name" value="Zinc/RING finger domain, C3HC4 (zinc finger)"/>
    <property type="match status" value="1"/>
</dbReference>
<dbReference type="PROSITE" id="PS50089">
    <property type="entry name" value="ZF_RING_2"/>
    <property type="match status" value="1"/>
</dbReference>
<evidence type="ECO:0000256" key="1">
    <source>
        <dbReference type="PROSITE-ProRule" id="PRU00175"/>
    </source>
</evidence>
<dbReference type="Pfam" id="PF25998">
    <property type="entry name" value="U-box_ZFPL1"/>
    <property type="match status" value="1"/>
</dbReference>
<accession>A0AAV9JG48</accession>
<feature type="domain" description="RING-type" evidence="2">
    <location>
        <begin position="65"/>
        <end position="113"/>
    </location>
</feature>